<sequence>MKKWTKILLGTLAVLSFAGIGLGIKACQDKRKLNSDDSRISKDKISSINEWTENLPNVNTKYLDITLPEHFFNFRNIKWFLYTQRAYRVAPPFDKNKTEWYAKDDIKNNIKNFFRSQIEKYLINQIGLERKYWDLENQIDSIFETLWDKYLSNASNWSGEHISQTESLGGGGGHNGHGGGGSPRLIHYFLSSLTFHQNISFTLKTKIRSEYKAFDYFKNKFKEKNFISENNNVDLTTDYNRDTIDNYRRKEPEYELFKTNKEYFLEWAKKLDELSYTFDNETWRLKYEINDDNKTINIYMVNDKFGIKTLLIKNQGFNFIKSNKLDKLDTISKFILSEVGQYLNFNKINSDNPTGMSDDKPRRIQNDKPIGLNGNNYYLGTYKLHTLAKFSFTAPNDNYVVKVNGKKVDVINNKFDIPLTDNRNDASDDERIHNDGVDKSKPKDENNSHKKNEYTITIEEYDNINTDISPKITYTKKYIIETKTGSLDFKWYAWDPKNNKNQQELIEEYLKDEKGNIKRDDNGNPIKNPKYDPLIDKNTGTKKELVWFDTSKYSLSNDIENMNSIEKLYAQKTGLPPYAYTLLNSIGTKIRDKGFIAEASVVSKGALRQLFGEIKDYYMLRLDNNSAFNFNKWTNPTKLENKVSENSYISTEGLYLFYTRSSDGSISNFKILRIKNDDNMIGKTFSEINDISSIKNLWKTTTGEFFARYLEKKHNIYRDQLNLLKYEQIQEYWRQYITYLAKGNSEDININPNFDFSSENNKFNNQFEFLEYLKNNNIDLMKKYANFAYKDLVEISKYEFISETEFKLTYKLKTSDIRYKLLTTSQIYRIEFLNQKNKNRIHIDWRFDYLRKQIQNNSKSKFLKWLNKSYFDLIGNSDIDKEKLTFDWYILNDKIHLTFKLKDKYTNDWYLTASSIFASTNFKPSSLFDDFEPNQINLKGEIRDEQIKNLIINQIKNQILNYLKTKNMALNKSLLSIPEINESMLNLLRNVYLNNDNALKNVVKFKVLYKDGKTNEELTFEVINFANSYVSKPIDLSKINLDLYDINFDVSYNNKEEYEKKRLEIAKLLKDYIQKELTKIDSELILGKNVIYNEEQFETVITNLFYKNIVSRLQLYSNHPMISGETHIDLKNSHNTTTKFNFNELLINELNIKSNNYNDIKSKIISWVENEIKNKNLIFNLTYGKDYFIENIDNPKFLKSLIAKNGKNSLTLKIKPNSENFDGEAKFTVNNDYDGKLSTEDKNSWKAKRKLSPAAIGLITTLSIFSLIGTLIPLIIFIYRKRTTKTK</sequence>
<keyword evidence="2" id="KW-0812">Transmembrane</keyword>
<evidence type="ECO:0008006" key="5">
    <source>
        <dbReference type="Google" id="ProtNLM"/>
    </source>
</evidence>
<evidence type="ECO:0000313" key="3">
    <source>
        <dbReference type="EMBL" id="WYM97532.1"/>
    </source>
</evidence>
<reference evidence="3" key="1">
    <citation type="submission" date="2021-11" db="EMBL/GenBank/DDBJ databases">
        <title>The first genome sequence of unculturable Mycoplasma faucium obtained by de novo assembly of metagenomic reads.</title>
        <authorList>
            <person name="Sabat A.J."/>
            <person name="Bathoorn E."/>
            <person name="Akkerboom V."/>
            <person name="Friedrich A.W."/>
        </authorList>
    </citation>
    <scope>NUCLEOTIDE SEQUENCE [LARGE SCALE GENOMIC DNA]</scope>
    <source>
        <strain evidence="3">UMCG-MFM1</strain>
    </source>
</reference>
<name>A0ABZ2TM98_9BACT</name>
<evidence type="ECO:0000256" key="2">
    <source>
        <dbReference type="SAM" id="Phobius"/>
    </source>
</evidence>
<feature type="transmembrane region" description="Helical" evidence="2">
    <location>
        <begin position="1254"/>
        <end position="1279"/>
    </location>
</feature>
<feature type="compositionally biased region" description="Basic and acidic residues" evidence="1">
    <location>
        <begin position="422"/>
        <end position="450"/>
    </location>
</feature>
<dbReference type="Proteomes" id="UP001622612">
    <property type="component" value="Chromosome"/>
</dbReference>
<dbReference type="RefSeq" id="WP_405312038.1">
    <property type="nucleotide sequence ID" value="NZ_CP088155.1"/>
</dbReference>
<keyword evidence="4" id="KW-1185">Reference proteome</keyword>
<organism evidence="3 4">
    <name type="scientific">Metamycoplasma faucium</name>
    <dbReference type="NCBI Taxonomy" id="56142"/>
    <lineage>
        <taxon>Bacteria</taxon>
        <taxon>Bacillati</taxon>
        <taxon>Mycoplasmatota</taxon>
        <taxon>Mycoplasmoidales</taxon>
        <taxon>Metamycoplasmataceae</taxon>
        <taxon>Metamycoplasma</taxon>
    </lineage>
</organism>
<accession>A0ABZ2TM98</accession>
<evidence type="ECO:0000256" key="1">
    <source>
        <dbReference type="SAM" id="MobiDB-lite"/>
    </source>
</evidence>
<feature type="region of interest" description="Disordered" evidence="1">
    <location>
        <begin position="419"/>
        <end position="450"/>
    </location>
</feature>
<dbReference type="EMBL" id="CP088155">
    <property type="protein sequence ID" value="WYM97532.1"/>
    <property type="molecule type" value="Genomic_DNA"/>
</dbReference>
<keyword evidence="2" id="KW-0472">Membrane</keyword>
<gene>
    <name evidence="3" type="ORF">LQ356_01355</name>
</gene>
<dbReference type="NCBIfam" id="NF045892">
    <property type="entry name" value="ICE_Mbov_0399"/>
    <property type="match status" value="1"/>
</dbReference>
<evidence type="ECO:0000313" key="4">
    <source>
        <dbReference type="Proteomes" id="UP001622612"/>
    </source>
</evidence>
<keyword evidence="2" id="KW-1133">Transmembrane helix</keyword>
<proteinExistence type="predicted"/>
<protein>
    <recommendedName>
        <fullName evidence="5">Lipoprotein</fullName>
    </recommendedName>
</protein>